<organism evidence="1 2">
    <name type="scientific">Hypericibacter terrae</name>
    <dbReference type="NCBI Taxonomy" id="2602015"/>
    <lineage>
        <taxon>Bacteria</taxon>
        <taxon>Pseudomonadati</taxon>
        <taxon>Pseudomonadota</taxon>
        <taxon>Alphaproteobacteria</taxon>
        <taxon>Rhodospirillales</taxon>
        <taxon>Dongiaceae</taxon>
        <taxon>Hypericibacter</taxon>
    </lineage>
</organism>
<reference evidence="1 2" key="1">
    <citation type="submission" date="2019-08" db="EMBL/GenBank/DDBJ databases">
        <title>Hyperibacter terrae gen. nov., sp. nov. and Hyperibacter viscosus sp. nov., two new members in the family Rhodospirillaceae isolated from the rhizosphere of Hypericum perforatum.</title>
        <authorList>
            <person name="Noviana Z."/>
        </authorList>
    </citation>
    <scope>NUCLEOTIDE SEQUENCE [LARGE SCALE GENOMIC DNA]</scope>
    <source>
        <strain evidence="1 2">R5913</strain>
    </source>
</reference>
<dbReference type="Gene3D" id="2.70.98.10">
    <property type="match status" value="1"/>
</dbReference>
<dbReference type="GO" id="GO:0003824">
    <property type="term" value="F:catalytic activity"/>
    <property type="evidence" value="ECO:0007669"/>
    <property type="project" value="InterPro"/>
</dbReference>
<dbReference type="InterPro" id="IPR014718">
    <property type="entry name" value="GH-type_carb-bd"/>
</dbReference>
<dbReference type="Proteomes" id="UP000326202">
    <property type="component" value="Chromosome"/>
</dbReference>
<dbReference type="GO" id="GO:0005975">
    <property type="term" value="P:carbohydrate metabolic process"/>
    <property type="evidence" value="ECO:0007669"/>
    <property type="project" value="InterPro"/>
</dbReference>
<dbReference type="AlphaFoldDB" id="A0A5J6MHN2"/>
<keyword evidence="2" id="KW-1185">Reference proteome</keyword>
<evidence type="ECO:0000313" key="1">
    <source>
        <dbReference type="EMBL" id="QEX16035.1"/>
    </source>
</evidence>
<dbReference type="SUPFAM" id="SSF74650">
    <property type="entry name" value="Galactose mutarotase-like"/>
    <property type="match status" value="1"/>
</dbReference>
<dbReference type="InterPro" id="IPR011013">
    <property type="entry name" value="Gal_mutarotase_sf_dom"/>
</dbReference>
<evidence type="ECO:0000313" key="2">
    <source>
        <dbReference type="Proteomes" id="UP000326202"/>
    </source>
</evidence>
<sequence length="335" mass="37169">MAADTWHLEWPRGALEVQPRGGMIGPLRFRLANGRELSIFAVAPWSDEPVPVQAPAIPGHLERLRGAFPCLPFGMASEPRELAPSWHGLPFAEQADPPHGFCANEDWRMVATSDATLSLRYDYPDGHAIASIRQEIRPDPTAPALDIAIEVIARRPVRLPFGQHFILRLKENIELEPPDFAFGLTYPAIVEPGLMLTAPRREFAALTAVPASGGGKIDLTRLRLERPFEDVVQLCGMRGPVTAIDRAAQAGVRIEWDRTALPSCLLWMSNKGLSDYPWRRRFTGFGIEPLAAAFDFSTEVSNAANRIAERGIATAIAFTPERAWRTRFRVEGYSL</sequence>
<accession>A0A5J6MHN2</accession>
<dbReference type="OrthoDB" id="7335506at2"/>
<protein>
    <recommendedName>
        <fullName evidence="3">Aldose 1-epimerase</fullName>
    </recommendedName>
</protein>
<dbReference type="EMBL" id="CP042906">
    <property type="protein sequence ID" value="QEX16035.1"/>
    <property type="molecule type" value="Genomic_DNA"/>
</dbReference>
<dbReference type="KEGG" id="htq:FRZ44_13270"/>
<proteinExistence type="predicted"/>
<gene>
    <name evidence="1" type="ORF">FRZ44_13270</name>
</gene>
<evidence type="ECO:0008006" key="3">
    <source>
        <dbReference type="Google" id="ProtNLM"/>
    </source>
</evidence>
<dbReference type="GO" id="GO:0030246">
    <property type="term" value="F:carbohydrate binding"/>
    <property type="evidence" value="ECO:0007669"/>
    <property type="project" value="InterPro"/>
</dbReference>
<name>A0A5J6MHN2_9PROT</name>
<dbReference type="RefSeq" id="WP_151176434.1">
    <property type="nucleotide sequence ID" value="NZ_CP042906.1"/>
</dbReference>